<evidence type="ECO:0000313" key="4">
    <source>
        <dbReference type="EMBL" id="RAK60318.1"/>
    </source>
</evidence>
<organism evidence="4 5">
    <name type="scientific">Phenylobacterium hankyongense</name>
    <dbReference type="NCBI Taxonomy" id="1813876"/>
    <lineage>
        <taxon>Bacteria</taxon>
        <taxon>Pseudomonadati</taxon>
        <taxon>Pseudomonadota</taxon>
        <taxon>Alphaproteobacteria</taxon>
        <taxon>Caulobacterales</taxon>
        <taxon>Caulobacteraceae</taxon>
        <taxon>Phenylobacterium</taxon>
    </lineage>
</organism>
<feature type="region of interest" description="Disordered" evidence="2">
    <location>
        <begin position="122"/>
        <end position="144"/>
    </location>
</feature>
<dbReference type="AlphaFoldDB" id="A0A328B5J7"/>
<evidence type="ECO:0000256" key="2">
    <source>
        <dbReference type="SAM" id="MobiDB-lite"/>
    </source>
</evidence>
<dbReference type="RefSeq" id="WP_111457611.1">
    <property type="nucleotide sequence ID" value="NZ_QFYP01000001.1"/>
</dbReference>
<keyword evidence="5" id="KW-1185">Reference proteome</keyword>
<dbReference type="PANTHER" id="PTHR35174:SF4">
    <property type="entry name" value="BLL7163 PROTEIN"/>
    <property type="match status" value="1"/>
</dbReference>
<gene>
    <name evidence="4" type="ORF">DJ021_11125</name>
</gene>
<dbReference type="Pfam" id="PF03795">
    <property type="entry name" value="YCII"/>
    <property type="match status" value="1"/>
</dbReference>
<dbReference type="PANTHER" id="PTHR35174">
    <property type="entry name" value="BLL7171 PROTEIN-RELATED"/>
    <property type="match status" value="1"/>
</dbReference>
<evidence type="ECO:0000259" key="3">
    <source>
        <dbReference type="Pfam" id="PF03795"/>
    </source>
</evidence>
<sequence length="144" mass="15612">MRVMVIVKASKDSEAGALPSPEMIEAMGKFNNELIDAGLMLDGAGLRPSSKGARLSFSGGKALLTDGPFAETKEIIGGYWMIQVSSLQEALDWMRRAPMEDGAELELRPLFEPEDFAEVASPELIAQEQGWRDEQAKNAPKASA</sequence>
<reference evidence="5" key="1">
    <citation type="submission" date="2018-05" db="EMBL/GenBank/DDBJ databases">
        <authorList>
            <person name="Li X."/>
        </authorList>
    </citation>
    <scope>NUCLEOTIDE SEQUENCE [LARGE SCALE GENOMIC DNA]</scope>
    <source>
        <strain evidence="5">HKS-05</strain>
    </source>
</reference>
<dbReference type="OrthoDB" id="9807535at2"/>
<feature type="domain" description="YCII-related" evidence="3">
    <location>
        <begin position="1"/>
        <end position="102"/>
    </location>
</feature>
<comment type="caution">
    <text evidence="4">The sequence shown here is derived from an EMBL/GenBank/DDBJ whole genome shotgun (WGS) entry which is preliminary data.</text>
</comment>
<dbReference type="Proteomes" id="UP000249842">
    <property type="component" value="Unassembled WGS sequence"/>
</dbReference>
<dbReference type="InterPro" id="IPR011008">
    <property type="entry name" value="Dimeric_a/b-barrel"/>
</dbReference>
<evidence type="ECO:0000256" key="1">
    <source>
        <dbReference type="ARBA" id="ARBA00007689"/>
    </source>
</evidence>
<dbReference type="SUPFAM" id="SSF54909">
    <property type="entry name" value="Dimeric alpha+beta barrel"/>
    <property type="match status" value="1"/>
</dbReference>
<evidence type="ECO:0000313" key="5">
    <source>
        <dbReference type="Proteomes" id="UP000249842"/>
    </source>
</evidence>
<comment type="similarity">
    <text evidence="1">Belongs to the YciI family.</text>
</comment>
<dbReference type="Gene3D" id="3.30.70.1060">
    <property type="entry name" value="Dimeric alpha+beta barrel"/>
    <property type="match status" value="1"/>
</dbReference>
<dbReference type="InterPro" id="IPR005545">
    <property type="entry name" value="YCII"/>
</dbReference>
<accession>A0A328B5J7</accession>
<dbReference type="EMBL" id="QFYP01000001">
    <property type="protein sequence ID" value="RAK60318.1"/>
    <property type="molecule type" value="Genomic_DNA"/>
</dbReference>
<proteinExistence type="inferred from homology"/>
<name>A0A328B5J7_9CAUL</name>
<protein>
    <submittedName>
        <fullName evidence="4">YciI family protein</fullName>
    </submittedName>
</protein>